<gene>
    <name evidence="1" type="ORF">ACFOWX_12515</name>
</gene>
<sequence>MSVGGNFVDNVVIVGGGTAGWMTAAALSHKFGTSGAQITLIESEEIGTVGVGEATLPHIRFFNAAMGIDEAELMARTQATFKLGIEFAGWGKPGESYIHPFGDYGEPHDGIAFHHLWTQQRLAGNHKRLCEYSLPVMMAEANRYTMPDPDPAALLSTFGYAFQFDASLYAAYLSQLSQGRGVKRVEGKITHANRNGENGRIDSVVLENGTVIDGDLFIDCSGFRGLLIEQTLATGYEDWSHYLPCNRAFAVQCEPSDPIGPYTRATARKAGWQWRIPLQHRIGNGHVYCSDYISDDEARSILLDNLEGAPITEPRQLFFKTGRRNKLWNGNVVAIGLAGGFLEPLESTSIHLIQQGITALVEMFPTDASMDADAEEYNAMMQLEFDRIRDFLVLHYVANQREGEKFWDDMRAMEWPASLKEKVTAFVQSGIIPRYDVGAFLPPSWLAVFVGQNILPQGYDPRLDRFDANQIAREVENLRSRIAGTVDGLPVHMDFVRGHCPGNISPAL</sequence>
<dbReference type="EC" id="1.14.19.-" evidence="1"/>
<dbReference type="InterPro" id="IPR006905">
    <property type="entry name" value="Flavin_halogenase"/>
</dbReference>
<dbReference type="PIRSF" id="PIRSF011396">
    <property type="entry name" value="Trp_halogenase"/>
    <property type="match status" value="1"/>
</dbReference>
<reference evidence="2" key="1">
    <citation type="journal article" date="2019" name="Int. J. Syst. Evol. Microbiol.">
        <title>The Global Catalogue of Microorganisms (GCM) 10K type strain sequencing project: providing services to taxonomists for standard genome sequencing and annotation.</title>
        <authorList>
            <consortium name="The Broad Institute Genomics Platform"/>
            <consortium name="The Broad Institute Genome Sequencing Center for Infectious Disease"/>
            <person name="Wu L."/>
            <person name="Ma J."/>
        </authorList>
    </citation>
    <scope>NUCLEOTIDE SEQUENCE [LARGE SCALE GENOMIC DNA]</scope>
    <source>
        <strain evidence="2">CECT 8531</strain>
    </source>
</reference>
<dbReference type="InterPro" id="IPR050816">
    <property type="entry name" value="Flavin-dep_Halogenase_NPB"/>
</dbReference>
<accession>A0ABV8RK19</accession>
<dbReference type="Gene3D" id="3.50.50.60">
    <property type="entry name" value="FAD/NAD(P)-binding domain"/>
    <property type="match status" value="1"/>
</dbReference>
<dbReference type="Pfam" id="PF04820">
    <property type="entry name" value="Trp_halogenase"/>
    <property type="match status" value="1"/>
</dbReference>
<proteinExistence type="predicted"/>
<dbReference type="RefSeq" id="WP_381424608.1">
    <property type="nucleotide sequence ID" value="NZ_JBHSDH010000013.1"/>
</dbReference>
<name>A0ABV8RK19_9SPHN</name>
<evidence type="ECO:0000313" key="1">
    <source>
        <dbReference type="EMBL" id="MFC4293240.1"/>
    </source>
</evidence>
<dbReference type="GO" id="GO:0016491">
    <property type="term" value="F:oxidoreductase activity"/>
    <property type="evidence" value="ECO:0007669"/>
    <property type="project" value="UniProtKB-KW"/>
</dbReference>
<comment type="caution">
    <text evidence="1">The sequence shown here is derived from an EMBL/GenBank/DDBJ whole genome shotgun (WGS) entry which is preliminary data.</text>
</comment>
<dbReference type="InterPro" id="IPR033856">
    <property type="entry name" value="Trp_halogen"/>
</dbReference>
<protein>
    <submittedName>
        <fullName evidence="1">Tryptophan halogenase family protein</fullName>
        <ecNumber evidence="1">1.14.19.-</ecNumber>
    </submittedName>
</protein>
<dbReference type="InterPro" id="IPR036188">
    <property type="entry name" value="FAD/NAD-bd_sf"/>
</dbReference>
<keyword evidence="1" id="KW-0560">Oxidoreductase</keyword>
<evidence type="ECO:0000313" key="2">
    <source>
        <dbReference type="Proteomes" id="UP001595887"/>
    </source>
</evidence>
<dbReference type="SUPFAM" id="SSF51905">
    <property type="entry name" value="FAD/NAD(P)-binding domain"/>
    <property type="match status" value="1"/>
</dbReference>
<dbReference type="Proteomes" id="UP001595887">
    <property type="component" value="Unassembled WGS sequence"/>
</dbReference>
<dbReference type="PANTHER" id="PTHR43747:SF4">
    <property type="entry name" value="FLAVIN-DEPENDENT TRYPTOPHAN HALOGENASE"/>
    <property type="match status" value="1"/>
</dbReference>
<dbReference type="EMBL" id="JBHSDH010000013">
    <property type="protein sequence ID" value="MFC4293240.1"/>
    <property type="molecule type" value="Genomic_DNA"/>
</dbReference>
<keyword evidence="2" id="KW-1185">Reference proteome</keyword>
<organism evidence="1 2">
    <name type="scientific">Sphingorhabdus arenilitoris</name>
    <dbReference type="NCBI Taxonomy" id="1490041"/>
    <lineage>
        <taxon>Bacteria</taxon>
        <taxon>Pseudomonadati</taxon>
        <taxon>Pseudomonadota</taxon>
        <taxon>Alphaproteobacteria</taxon>
        <taxon>Sphingomonadales</taxon>
        <taxon>Sphingomonadaceae</taxon>
        <taxon>Sphingorhabdus</taxon>
    </lineage>
</organism>
<dbReference type="PANTHER" id="PTHR43747">
    <property type="entry name" value="FAD-BINDING PROTEIN"/>
    <property type="match status" value="1"/>
</dbReference>